<dbReference type="SUPFAM" id="SSF51735">
    <property type="entry name" value="NAD(P)-binding Rossmann-fold domains"/>
    <property type="match status" value="1"/>
</dbReference>
<reference evidence="4" key="1">
    <citation type="submission" date="2020-04" db="EMBL/GenBank/DDBJ databases">
        <title>Genome Assembly and Annotation of Botryosphaeria dothidea sdau 11-99, a Latent Pathogen of Apple Fruit Ring Rot in China.</title>
        <authorList>
            <person name="Yu C."/>
            <person name="Diao Y."/>
            <person name="Lu Q."/>
            <person name="Zhao J."/>
            <person name="Cui S."/>
            <person name="Peng C."/>
            <person name="He B."/>
            <person name="Liu H."/>
        </authorList>
    </citation>
    <scope>NUCLEOTIDE SEQUENCE [LARGE SCALE GENOMIC DNA]</scope>
    <source>
        <strain evidence="4">Sdau11-99</strain>
    </source>
</reference>
<dbReference type="Gene3D" id="3.40.50.720">
    <property type="entry name" value="NAD(P)-binding Rossmann-like Domain"/>
    <property type="match status" value="1"/>
</dbReference>
<evidence type="ECO:0000313" key="5">
    <source>
        <dbReference type="Proteomes" id="UP000572817"/>
    </source>
</evidence>
<accession>A0A8H4IKW8</accession>
<comment type="caution">
    <text evidence="4">The sequence shown here is derived from an EMBL/GenBank/DDBJ whole genome shotgun (WGS) entry which is preliminary data.</text>
</comment>
<dbReference type="AlphaFoldDB" id="A0A8H4IKW8"/>
<evidence type="ECO:0000256" key="3">
    <source>
        <dbReference type="ARBA" id="ARBA00023002"/>
    </source>
</evidence>
<sequence>MYKIQSLWNQGMCIPKPQFGEANVADQSGRVIIVTGGYAGIGYELCKILYRKNGTVYIAGRSKEKFDEAEARIRAEIPTSSGSLTFLQLDLANLDAIKASADDFLSKEKRLDVLVNNAGVMFPPDGSKTEAGHELQIATNGLGPFLFTQYLLPVLRSTAASSPQNSVRVTWATSLAIDLMASGPGMEFNEEGSPVTLKTTRQTMVRAKFLTCSSLLSSQRNSRRMAFSASHGTLGTYGLTCIDTLAELRRLSRNQKAALFSPDLGVIPPLFAGWSSSVTMDDCLAGEIIIPWDRKHTPRQALLDGLKPKPDGGESLSRQFWSWCHRQTSLTESS</sequence>
<keyword evidence="5" id="KW-1185">Reference proteome</keyword>
<dbReference type="EMBL" id="WWBZ02000062">
    <property type="protein sequence ID" value="KAF4303081.1"/>
    <property type="molecule type" value="Genomic_DNA"/>
</dbReference>
<dbReference type="Proteomes" id="UP000572817">
    <property type="component" value="Unassembled WGS sequence"/>
</dbReference>
<evidence type="ECO:0000256" key="1">
    <source>
        <dbReference type="ARBA" id="ARBA00006484"/>
    </source>
</evidence>
<dbReference type="PANTHER" id="PTHR24320">
    <property type="entry name" value="RETINOL DEHYDROGENASE"/>
    <property type="match status" value="1"/>
</dbReference>
<dbReference type="PRINTS" id="PR00081">
    <property type="entry name" value="GDHRDH"/>
</dbReference>
<dbReference type="InterPro" id="IPR036291">
    <property type="entry name" value="NAD(P)-bd_dom_sf"/>
</dbReference>
<dbReference type="InterPro" id="IPR002347">
    <property type="entry name" value="SDR_fam"/>
</dbReference>
<evidence type="ECO:0000313" key="4">
    <source>
        <dbReference type="EMBL" id="KAF4303081.1"/>
    </source>
</evidence>
<dbReference type="GO" id="GO:0016491">
    <property type="term" value="F:oxidoreductase activity"/>
    <property type="evidence" value="ECO:0007669"/>
    <property type="project" value="UniProtKB-KW"/>
</dbReference>
<name>A0A8H4IKW8_9PEZI</name>
<organism evidence="4 5">
    <name type="scientific">Botryosphaeria dothidea</name>
    <dbReference type="NCBI Taxonomy" id="55169"/>
    <lineage>
        <taxon>Eukaryota</taxon>
        <taxon>Fungi</taxon>
        <taxon>Dikarya</taxon>
        <taxon>Ascomycota</taxon>
        <taxon>Pezizomycotina</taxon>
        <taxon>Dothideomycetes</taxon>
        <taxon>Dothideomycetes incertae sedis</taxon>
        <taxon>Botryosphaeriales</taxon>
        <taxon>Botryosphaeriaceae</taxon>
        <taxon>Botryosphaeria</taxon>
    </lineage>
</organism>
<dbReference type="OrthoDB" id="191139at2759"/>
<proteinExistence type="inferred from homology"/>
<keyword evidence="3" id="KW-0560">Oxidoreductase</keyword>
<keyword evidence="2" id="KW-0521">NADP</keyword>
<dbReference type="Pfam" id="PF00106">
    <property type="entry name" value="adh_short"/>
    <property type="match status" value="1"/>
</dbReference>
<gene>
    <name evidence="4" type="ORF">GTA08_BOTSDO08795</name>
</gene>
<evidence type="ECO:0000256" key="2">
    <source>
        <dbReference type="ARBA" id="ARBA00022857"/>
    </source>
</evidence>
<protein>
    <submittedName>
        <fullName evidence="4">Short-chain dehydrogenase</fullName>
    </submittedName>
</protein>
<comment type="similarity">
    <text evidence="1">Belongs to the short-chain dehydrogenases/reductases (SDR) family.</text>
</comment>
<dbReference type="PANTHER" id="PTHR24320:SF236">
    <property type="entry name" value="SHORT-CHAIN DEHYDROGENASE-RELATED"/>
    <property type="match status" value="1"/>
</dbReference>